<sequence>MDRRRFLHVSSAGLAAMAAPRLALGAGQRVLKFVPHADLSVIDPTWNNAYVTRNHGYMVFDTLFGQDGNFQPQPQMLDGFSTEDDGKRWVLKLRDGLTFHDGSKVLARDCVASLARWGKRDDFGKSLFAATEELSATDDRTIVFRLKRPYPLLPMALGKTGLMMAAIMPERIAKGDPDKPITELVGSGPYRFKADERVAGDRVVYERFEGYVPRASGAPEGTAGPKITQFDRVEWKIIADASTAGAALRTGEIHWWELPGADMVPLMRRTRGVKVETLDPSGYVAALRINHAHAPSANAAIRRAMTRAISQRDVVMAMAGTDPSLWRENVGYFCPGTTFANDAGLEAMSSPRDPEAVKRALGEAGYGGEKIVLMVPEDLQINALPSAVIADNLSKAGFNIDYVSMDWGTLVQRRIKKDPPAQGGWGAYVVLNSGTDQLNPAVHAALRGNGAALNGWCDSPGIEKERDAWMAAPDAAGQLAAAKRLQAQAFTDVPYIPLGQVAQLTAFRADLTGMVKGMPVFWNIKRG</sequence>
<gene>
    <name evidence="5" type="ORF">E8M01_28735</name>
</gene>
<evidence type="ECO:0000259" key="4">
    <source>
        <dbReference type="Pfam" id="PF00496"/>
    </source>
</evidence>
<name>A0A4D7B2V5_9HYPH</name>
<dbReference type="PANTHER" id="PTHR30290:SF38">
    <property type="entry name" value="D,D-DIPEPTIDE-BINDING PERIPLASMIC PROTEIN DDPA-RELATED"/>
    <property type="match status" value="1"/>
</dbReference>
<dbReference type="GO" id="GO:0015833">
    <property type="term" value="P:peptide transport"/>
    <property type="evidence" value="ECO:0007669"/>
    <property type="project" value="TreeGrafter"/>
</dbReference>
<dbReference type="GO" id="GO:1904680">
    <property type="term" value="F:peptide transmembrane transporter activity"/>
    <property type="evidence" value="ECO:0007669"/>
    <property type="project" value="TreeGrafter"/>
</dbReference>
<dbReference type="InterPro" id="IPR000914">
    <property type="entry name" value="SBP_5_dom"/>
</dbReference>
<protein>
    <submittedName>
        <fullName evidence="5">ABC transporter substrate-binding protein</fullName>
    </submittedName>
</protein>
<organism evidence="5 6">
    <name type="scientific">Phreatobacter stygius</name>
    <dbReference type="NCBI Taxonomy" id="1940610"/>
    <lineage>
        <taxon>Bacteria</taxon>
        <taxon>Pseudomonadati</taxon>
        <taxon>Pseudomonadota</taxon>
        <taxon>Alphaproteobacteria</taxon>
        <taxon>Hyphomicrobiales</taxon>
        <taxon>Phreatobacteraceae</taxon>
        <taxon>Phreatobacter</taxon>
    </lineage>
</organism>
<dbReference type="InterPro" id="IPR039424">
    <property type="entry name" value="SBP_5"/>
</dbReference>
<dbReference type="Pfam" id="PF00496">
    <property type="entry name" value="SBP_bac_5"/>
    <property type="match status" value="1"/>
</dbReference>
<evidence type="ECO:0000313" key="5">
    <source>
        <dbReference type="EMBL" id="QCI67864.1"/>
    </source>
</evidence>
<dbReference type="InterPro" id="IPR030678">
    <property type="entry name" value="Peptide/Ni-bd"/>
</dbReference>
<dbReference type="KEGG" id="pstg:E8M01_28735"/>
<keyword evidence="6" id="KW-1185">Reference proteome</keyword>
<dbReference type="Gene3D" id="3.10.105.10">
    <property type="entry name" value="Dipeptide-binding Protein, Domain 3"/>
    <property type="match status" value="1"/>
</dbReference>
<accession>A0A4D7B2V5</accession>
<evidence type="ECO:0000256" key="2">
    <source>
        <dbReference type="ARBA" id="ARBA00005695"/>
    </source>
</evidence>
<dbReference type="GO" id="GO:0030288">
    <property type="term" value="C:outer membrane-bounded periplasmic space"/>
    <property type="evidence" value="ECO:0007669"/>
    <property type="project" value="UniProtKB-ARBA"/>
</dbReference>
<comment type="similarity">
    <text evidence="2">Belongs to the bacterial solute-binding protein 5 family.</text>
</comment>
<comment type="subcellular location">
    <subcellularLocation>
        <location evidence="1">Periplasm</location>
    </subcellularLocation>
</comment>
<proteinExistence type="inferred from homology"/>
<dbReference type="Proteomes" id="UP000298781">
    <property type="component" value="Chromosome"/>
</dbReference>
<keyword evidence="3" id="KW-0732">Signal</keyword>
<dbReference type="EMBL" id="CP039690">
    <property type="protein sequence ID" value="QCI67864.1"/>
    <property type="molecule type" value="Genomic_DNA"/>
</dbReference>
<evidence type="ECO:0000256" key="1">
    <source>
        <dbReference type="ARBA" id="ARBA00004418"/>
    </source>
</evidence>
<reference evidence="5 6" key="1">
    <citation type="submission" date="2019-04" db="EMBL/GenBank/DDBJ databases">
        <title>Phreatobacter aquaticus sp. nov.</title>
        <authorList>
            <person name="Choi A."/>
        </authorList>
    </citation>
    <scope>NUCLEOTIDE SEQUENCE [LARGE SCALE GENOMIC DNA]</scope>
    <source>
        <strain evidence="5 6">KCTC 52518</strain>
    </source>
</reference>
<dbReference type="AlphaFoldDB" id="A0A4D7B2V5"/>
<dbReference type="CDD" id="cd08502">
    <property type="entry name" value="PBP2_NikA_DppA_OppA_like_16"/>
    <property type="match status" value="1"/>
</dbReference>
<evidence type="ECO:0000313" key="6">
    <source>
        <dbReference type="Proteomes" id="UP000298781"/>
    </source>
</evidence>
<evidence type="ECO:0000256" key="3">
    <source>
        <dbReference type="ARBA" id="ARBA00022729"/>
    </source>
</evidence>
<dbReference type="Gene3D" id="3.40.190.10">
    <property type="entry name" value="Periplasmic binding protein-like II"/>
    <property type="match status" value="1"/>
</dbReference>
<dbReference type="OrthoDB" id="7237715at2"/>
<feature type="domain" description="Solute-binding protein family 5" evidence="4">
    <location>
        <begin position="72"/>
        <end position="426"/>
    </location>
</feature>
<dbReference type="SUPFAM" id="SSF53850">
    <property type="entry name" value="Periplasmic binding protein-like II"/>
    <property type="match status" value="1"/>
</dbReference>
<dbReference type="PANTHER" id="PTHR30290">
    <property type="entry name" value="PERIPLASMIC BINDING COMPONENT OF ABC TRANSPORTER"/>
    <property type="match status" value="1"/>
</dbReference>
<dbReference type="GO" id="GO:0043190">
    <property type="term" value="C:ATP-binding cassette (ABC) transporter complex"/>
    <property type="evidence" value="ECO:0007669"/>
    <property type="project" value="InterPro"/>
</dbReference>
<dbReference type="RefSeq" id="WP_136963288.1">
    <property type="nucleotide sequence ID" value="NZ_CP039690.1"/>
</dbReference>
<dbReference type="PIRSF" id="PIRSF002741">
    <property type="entry name" value="MppA"/>
    <property type="match status" value="1"/>
</dbReference>